<evidence type="ECO:0000313" key="5">
    <source>
        <dbReference type="EMBL" id="MEJ2905486.1"/>
    </source>
</evidence>
<dbReference type="PANTHER" id="PTHR30146:SF109">
    <property type="entry name" value="HTH-TYPE TRANSCRIPTIONAL REGULATOR GALS"/>
    <property type="match status" value="1"/>
</dbReference>
<keyword evidence="2 5" id="KW-0238">DNA-binding</keyword>
<dbReference type="Pfam" id="PF00356">
    <property type="entry name" value="LacI"/>
    <property type="match status" value="1"/>
</dbReference>
<dbReference type="EMBL" id="JBBEUB010000012">
    <property type="protein sequence ID" value="MEJ2905486.1"/>
    <property type="molecule type" value="Genomic_DNA"/>
</dbReference>
<dbReference type="InterPro" id="IPR000843">
    <property type="entry name" value="HTH_LacI"/>
</dbReference>
<evidence type="ECO:0000256" key="1">
    <source>
        <dbReference type="ARBA" id="ARBA00023015"/>
    </source>
</evidence>
<dbReference type="InterPro" id="IPR028082">
    <property type="entry name" value="Peripla_BP_I"/>
</dbReference>
<sequence length="336" mass="38021">MKGTVTVKTLAKELNISIATVSKALNDSYEISLETKQKVWDLAKKLKYERNPSASNLRSHKTKTIAVIIPEIANNFFSLAINGIEEIARKRDYHVLIYQTHENSDTEIAFTDSLLSGRVDGILISVSSNTNNNEHFKELVKKIPVVFFDRVFEDIDAVKITTDDYESAYNATCHLIECGCKKIAYLFALNNLVTGKNRFAGYLKALEKYNMLYTDEMIVHYDKDTSKNYENIKAMVSNQKPDAVIASIEELALPCYYVARELNLNIPKDLKIISFSNLNTAPLLNPSLTTIEQPAFEIGKEAAGILFKILEKKYFEPNENHILKSRLIKRESTSCG</sequence>
<dbReference type="Gene3D" id="3.40.50.2300">
    <property type="match status" value="2"/>
</dbReference>
<keyword evidence="1" id="KW-0805">Transcription regulation</keyword>
<reference evidence="5 6" key="1">
    <citation type="submission" date="2024-03" db="EMBL/GenBank/DDBJ databases">
        <title>Sequence of Lycoming College Course Isolates.</title>
        <authorList>
            <person name="Plotts O."/>
            <person name="Newman J."/>
        </authorList>
    </citation>
    <scope>NUCLEOTIDE SEQUENCE [LARGE SCALE GENOMIC DNA]</scope>
    <source>
        <strain evidence="5 6">CJB-3</strain>
    </source>
</reference>
<dbReference type="PROSITE" id="PS50932">
    <property type="entry name" value="HTH_LACI_2"/>
    <property type="match status" value="1"/>
</dbReference>
<dbReference type="Proteomes" id="UP001378956">
    <property type="component" value="Unassembled WGS sequence"/>
</dbReference>
<protein>
    <submittedName>
        <fullName evidence="5">LacI family DNA-binding transcriptional regulator</fullName>
    </submittedName>
</protein>
<evidence type="ECO:0000313" key="6">
    <source>
        <dbReference type="Proteomes" id="UP001378956"/>
    </source>
</evidence>
<proteinExistence type="predicted"/>
<dbReference type="SMART" id="SM00354">
    <property type="entry name" value="HTH_LACI"/>
    <property type="match status" value="1"/>
</dbReference>
<dbReference type="InterPro" id="IPR001761">
    <property type="entry name" value="Peripla_BP/Lac1_sug-bd_dom"/>
</dbReference>
<dbReference type="Gene3D" id="1.10.260.40">
    <property type="entry name" value="lambda repressor-like DNA-binding domains"/>
    <property type="match status" value="1"/>
</dbReference>
<dbReference type="InterPro" id="IPR010982">
    <property type="entry name" value="Lambda_DNA-bd_dom_sf"/>
</dbReference>
<dbReference type="SUPFAM" id="SSF53822">
    <property type="entry name" value="Periplasmic binding protein-like I"/>
    <property type="match status" value="1"/>
</dbReference>
<feature type="domain" description="HTH lacI-type" evidence="4">
    <location>
        <begin position="5"/>
        <end position="59"/>
    </location>
</feature>
<dbReference type="PANTHER" id="PTHR30146">
    <property type="entry name" value="LACI-RELATED TRANSCRIPTIONAL REPRESSOR"/>
    <property type="match status" value="1"/>
</dbReference>
<keyword evidence="6" id="KW-1185">Reference proteome</keyword>
<dbReference type="GO" id="GO:0003677">
    <property type="term" value="F:DNA binding"/>
    <property type="evidence" value="ECO:0007669"/>
    <property type="project" value="UniProtKB-KW"/>
</dbReference>
<dbReference type="SUPFAM" id="SSF47413">
    <property type="entry name" value="lambda repressor-like DNA-binding domains"/>
    <property type="match status" value="1"/>
</dbReference>
<evidence type="ECO:0000256" key="2">
    <source>
        <dbReference type="ARBA" id="ARBA00023125"/>
    </source>
</evidence>
<dbReference type="RefSeq" id="WP_288884262.1">
    <property type="nucleotide sequence ID" value="NZ_CBFGNQ010000013.1"/>
</dbReference>
<organism evidence="5 6">
    <name type="scientific">Pedobacter panaciterrae</name>
    <dbReference type="NCBI Taxonomy" id="363849"/>
    <lineage>
        <taxon>Bacteria</taxon>
        <taxon>Pseudomonadati</taxon>
        <taxon>Bacteroidota</taxon>
        <taxon>Sphingobacteriia</taxon>
        <taxon>Sphingobacteriales</taxon>
        <taxon>Sphingobacteriaceae</taxon>
        <taxon>Pedobacter</taxon>
    </lineage>
</organism>
<gene>
    <name evidence="5" type="ORF">WAE58_23780</name>
</gene>
<evidence type="ECO:0000256" key="3">
    <source>
        <dbReference type="ARBA" id="ARBA00023163"/>
    </source>
</evidence>
<comment type="caution">
    <text evidence="5">The sequence shown here is derived from an EMBL/GenBank/DDBJ whole genome shotgun (WGS) entry which is preliminary data.</text>
</comment>
<dbReference type="CDD" id="cd01392">
    <property type="entry name" value="HTH_LacI"/>
    <property type="match status" value="1"/>
</dbReference>
<evidence type="ECO:0000259" key="4">
    <source>
        <dbReference type="PROSITE" id="PS50932"/>
    </source>
</evidence>
<dbReference type="CDD" id="cd06267">
    <property type="entry name" value="PBP1_LacI_sugar_binding-like"/>
    <property type="match status" value="1"/>
</dbReference>
<dbReference type="Pfam" id="PF00532">
    <property type="entry name" value="Peripla_BP_1"/>
    <property type="match status" value="1"/>
</dbReference>
<name>A0ABU8NT98_9SPHI</name>
<keyword evidence="3" id="KW-0804">Transcription</keyword>
<accession>A0ABU8NT98</accession>